<dbReference type="SUPFAM" id="SSF50729">
    <property type="entry name" value="PH domain-like"/>
    <property type="match status" value="1"/>
</dbReference>
<dbReference type="EMBL" id="CP092622">
    <property type="protein sequence ID" value="UMM23835.1"/>
    <property type="molecule type" value="Genomic_DNA"/>
</dbReference>
<dbReference type="InterPro" id="IPR011993">
    <property type="entry name" value="PH-like_dom_sf"/>
</dbReference>
<dbReference type="Gene3D" id="2.30.29.30">
    <property type="entry name" value="Pleckstrin-homology domain (PH domain)/Phosphotyrosine-binding domain (PTB)"/>
    <property type="match status" value="1"/>
</dbReference>
<reference evidence="3 4" key="1">
    <citation type="submission" date="2022-04" db="EMBL/GenBank/DDBJ databases">
        <title>Chromosome-level reference genomes for two strains of Caenorhabditis briggsae: an improved platform for comparative genomics.</title>
        <authorList>
            <person name="Stevens L."/>
            <person name="Andersen E."/>
        </authorList>
    </citation>
    <scope>NUCLEOTIDE SEQUENCE [LARGE SCALE GENOMIC DNA]</scope>
    <source>
        <strain evidence="3">VX34</strain>
        <tissue evidence="3">Whole-organism</tissue>
    </source>
</reference>
<feature type="compositionally biased region" description="Low complexity" evidence="1">
    <location>
        <begin position="463"/>
        <end position="484"/>
    </location>
</feature>
<gene>
    <name evidence="3" type="ORF">L5515_004354</name>
</gene>
<evidence type="ECO:0000259" key="2">
    <source>
        <dbReference type="PROSITE" id="PS50229"/>
    </source>
</evidence>
<feature type="region of interest" description="Disordered" evidence="1">
    <location>
        <begin position="238"/>
        <end position="257"/>
    </location>
</feature>
<dbReference type="Proteomes" id="UP000829354">
    <property type="component" value="Chromosome III"/>
</dbReference>
<proteinExistence type="predicted"/>
<feature type="compositionally biased region" description="Basic and acidic residues" evidence="1">
    <location>
        <begin position="354"/>
        <end position="373"/>
    </location>
</feature>
<feature type="region of interest" description="Disordered" evidence="1">
    <location>
        <begin position="354"/>
        <end position="635"/>
    </location>
</feature>
<feature type="compositionally biased region" description="Basic and acidic residues" evidence="1">
    <location>
        <begin position="238"/>
        <end position="256"/>
    </location>
</feature>
<evidence type="ECO:0000313" key="4">
    <source>
        <dbReference type="Proteomes" id="UP000829354"/>
    </source>
</evidence>
<dbReference type="SMART" id="SM00461">
    <property type="entry name" value="WH1"/>
    <property type="match status" value="1"/>
</dbReference>
<feature type="compositionally biased region" description="Polar residues" evidence="1">
    <location>
        <begin position="590"/>
        <end position="608"/>
    </location>
</feature>
<dbReference type="PRINTS" id="PR01217">
    <property type="entry name" value="PRICHEXTENSN"/>
</dbReference>
<feature type="region of interest" description="Disordered" evidence="1">
    <location>
        <begin position="137"/>
        <end position="158"/>
    </location>
</feature>
<evidence type="ECO:0000313" key="3">
    <source>
        <dbReference type="EMBL" id="UMM23835.1"/>
    </source>
</evidence>
<feature type="domain" description="WH1" evidence="2">
    <location>
        <begin position="21"/>
        <end position="137"/>
    </location>
</feature>
<name>A0AAE9JCR4_CAEBR</name>
<feature type="compositionally biased region" description="Pro residues" evidence="1">
    <location>
        <begin position="444"/>
        <end position="453"/>
    </location>
</feature>
<dbReference type="PROSITE" id="PS50229">
    <property type="entry name" value="WH1"/>
    <property type="match status" value="1"/>
</dbReference>
<keyword evidence="4" id="KW-1185">Reference proteome</keyword>
<evidence type="ECO:0000256" key="1">
    <source>
        <dbReference type="SAM" id="MobiDB-lite"/>
    </source>
</evidence>
<feature type="compositionally biased region" description="Basic and acidic residues" evidence="1">
    <location>
        <begin position="562"/>
        <end position="589"/>
    </location>
</feature>
<protein>
    <recommendedName>
        <fullName evidence="2">WH1 domain-containing protein</fullName>
    </recommendedName>
</protein>
<dbReference type="InterPro" id="IPR000697">
    <property type="entry name" value="WH1/EVH1_dom"/>
</dbReference>
<sequence length="635" mass="70880">MITPDLSDFLEHEEKESILRAISASDKILSSGICQYLTVEKGEWVKPETGAAVALFVKNSSERYYRIVVIEPSSQRDWEPTVQFDFIIRDKKFETIQVHAKLLVFENDKDNEIGLHFYDSKECENFHNSICRRHSAKTENLGKPSLSEKKEKKKEKKKRTFPLIHSLFHSKVSKKVIEIGEPTDFRHVDGIKLTDGQEDLYMQVMSKLKTETPEEEEIVKQLIVRNEDKFRQSMMLKKESQTPKVVKEKSTKDKSRSFWNRSKPKIEDVSQTVVPVLATPADPLKPDWNSEGTTVVASSFSSTSATHRSSSSVTVTTSSLKHSQTVTAKSTDWETPRKDTYGVINKREPQNIYRFERSEQGNELEQKVKERPPELPSRSTSRHIGEPITRSNPSSPFIPSHRGSYRWATQPDTIPKSPPPVAQNSHQVDEFAEMKLSTGAPNRTAPPPPPANPPSLKTIQYKTPVTSSTTRREPSPSIKVSTKSAPPPPSPSVKSSSPLPPVSTKAPPPPPPPPLPPIATPSTVPPPPPPPPLSSVMNPSNDDEEDDPGSPPVRLSTVPESSTDRRSLMDQIRSTDRSKVLRKVSETPDSRQSVVSPTSGTIVDQIQSFLDARRAGINPSDSEGSDDDDDEEWSD</sequence>
<accession>A0AAE9JCR4</accession>
<organism evidence="3 4">
    <name type="scientific">Caenorhabditis briggsae</name>
    <dbReference type="NCBI Taxonomy" id="6238"/>
    <lineage>
        <taxon>Eukaryota</taxon>
        <taxon>Metazoa</taxon>
        <taxon>Ecdysozoa</taxon>
        <taxon>Nematoda</taxon>
        <taxon>Chromadorea</taxon>
        <taxon>Rhabditida</taxon>
        <taxon>Rhabditina</taxon>
        <taxon>Rhabditomorpha</taxon>
        <taxon>Rhabditoidea</taxon>
        <taxon>Rhabditidae</taxon>
        <taxon>Peloderinae</taxon>
        <taxon>Caenorhabditis</taxon>
    </lineage>
</organism>
<dbReference type="Gene3D" id="6.10.280.150">
    <property type="match status" value="1"/>
</dbReference>
<feature type="compositionally biased region" description="Pro residues" evidence="1">
    <location>
        <begin position="498"/>
        <end position="533"/>
    </location>
</feature>
<dbReference type="AlphaFoldDB" id="A0AAE9JCR4"/>
<feature type="compositionally biased region" description="Acidic residues" evidence="1">
    <location>
        <begin position="623"/>
        <end position="635"/>
    </location>
</feature>